<keyword evidence="2" id="KW-0812">Transmembrane</keyword>
<name>A0A7R9L5X9_9ACAR</name>
<evidence type="ECO:0000256" key="3">
    <source>
        <dbReference type="SAM" id="SignalP"/>
    </source>
</evidence>
<keyword evidence="3" id="KW-0732">Signal</keyword>
<feature type="compositionally biased region" description="Low complexity" evidence="1">
    <location>
        <begin position="362"/>
        <end position="375"/>
    </location>
</feature>
<evidence type="ECO:0000313" key="4">
    <source>
        <dbReference type="EMBL" id="CAD7635562.1"/>
    </source>
</evidence>
<evidence type="ECO:0000256" key="2">
    <source>
        <dbReference type="SAM" id="Phobius"/>
    </source>
</evidence>
<sequence>MLSFYTRLLWICLVVMSGATGQKSSASPAAAGGGVTEDSGPGIARAAPRAGSKVDVCGLAQKSLENISRVFTFDDYIFAGNGSVFYLMKTGDPKTWQYFWSWDLSSNTSLLGQVADTFTDITGSLYFGRPNSCPSSAGNDCSFMDKANYKGLLVFQNNPEKATPATYAYQTYILYHPIIDNPNFVGNTTNPFSAFKDDNQMPFGLPAAAPITTTSKFFPSGAEYKYLGAAYDPTQQVVFVLTYHDILSNSLIKTLVSWVPWIGKHFSQTLIHFWKLDGKGDAHYQSANAARGYTALVSKSGNLFALELGKWYLLDIFEQKDPIPEKGTYEMSEFLNCNSTTKPSPFNSDKPILPVKPVPTPSAGAHASNASGNSSETVAPLSPDVTSPAPSESSTAPSKEEKSSPMLIILIIVIVIVIIIVIICCLFCCMKGKGKEDEKDKEAKPGSPKAGSKVGSKVGSTTGGAKAASTTGAAGGAGAGGGSKAAIGGVSAQTTDQSSVPSVVSTISSDSSSVSSSASLLVNTSASPSSSSGGKPFDFCNSLDTTVVSQITNAFTAGSIMYFGNSTTFYTALMVDPDWKYFAPQPIHNLFPDSTQFSDFITGVYFGSAKECNRLQTDCSVMNKAFEKFIVFGTIGSSGGGGQLGYKTYAIDLALTTGFGSKHLKTVSDPKAMPWGLAPNSTLDQTSKFWPQNIDYSFKCFAYDM</sequence>
<feature type="chain" id="PRO_5035591865" evidence="3">
    <location>
        <begin position="22"/>
        <end position="705"/>
    </location>
</feature>
<keyword evidence="5" id="KW-1185">Reference proteome</keyword>
<feature type="region of interest" description="Disordered" evidence="1">
    <location>
        <begin position="343"/>
        <end position="400"/>
    </location>
</feature>
<feature type="compositionally biased region" description="Low complexity" evidence="1">
    <location>
        <begin position="386"/>
        <end position="397"/>
    </location>
</feature>
<evidence type="ECO:0000313" key="5">
    <source>
        <dbReference type="Proteomes" id="UP000759131"/>
    </source>
</evidence>
<feature type="signal peptide" evidence="3">
    <location>
        <begin position="1"/>
        <end position="21"/>
    </location>
</feature>
<keyword evidence="2" id="KW-0472">Membrane</keyword>
<organism evidence="4">
    <name type="scientific">Medioppia subpectinata</name>
    <dbReference type="NCBI Taxonomy" id="1979941"/>
    <lineage>
        <taxon>Eukaryota</taxon>
        <taxon>Metazoa</taxon>
        <taxon>Ecdysozoa</taxon>
        <taxon>Arthropoda</taxon>
        <taxon>Chelicerata</taxon>
        <taxon>Arachnida</taxon>
        <taxon>Acari</taxon>
        <taxon>Acariformes</taxon>
        <taxon>Sarcoptiformes</taxon>
        <taxon>Oribatida</taxon>
        <taxon>Brachypylina</taxon>
        <taxon>Oppioidea</taxon>
        <taxon>Oppiidae</taxon>
        <taxon>Medioppia</taxon>
    </lineage>
</organism>
<feature type="region of interest" description="Disordered" evidence="1">
    <location>
        <begin position="436"/>
        <end position="476"/>
    </location>
</feature>
<feature type="transmembrane region" description="Helical" evidence="2">
    <location>
        <begin position="406"/>
        <end position="429"/>
    </location>
</feature>
<evidence type="ECO:0000256" key="1">
    <source>
        <dbReference type="SAM" id="MobiDB-lite"/>
    </source>
</evidence>
<keyword evidence="2" id="KW-1133">Transmembrane helix</keyword>
<proteinExistence type="predicted"/>
<protein>
    <submittedName>
        <fullName evidence="4">Uncharacterized protein</fullName>
    </submittedName>
</protein>
<gene>
    <name evidence="4" type="ORF">OSB1V03_LOCUS15953</name>
</gene>
<dbReference type="Proteomes" id="UP000759131">
    <property type="component" value="Unassembled WGS sequence"/>
</dbReference>
<feature type="non-terminal residue" evidence="4">
    <location>
        <position position="705"/>
    </location>
</feature>
<accession>A0A7R9L5X9</accession>
<feature type="compositionally biased region" description="Low complexity" evidence="1">
    <location>
        <begin position="458"/>
        <end position="472"/>
    </location>
</feature>
<reference evidence="4" key="1">
    <citation type="submission" date="2020-11" db="EMBL/GenBank/DDBJ databases">
        <authorList>
            <person name="Tran Van P."/>
        </authorList>
    </citation>
    <scope>NUCLEOTIDE SEQUENCE</scope>
</reference>
<dbReference type="AlphaFoldDB" id="A0A7R9L5X9"/>
<dbReference type="EMBL" id="CAJPIZ010017172">
    <property type="protein sequence ID" value="CAG2115992.1"/>
    <property type="molecule type" value="Genomic_DNA"/>
</dbReference>
<dbReference type="EMBL" id="OC871747">
    <property type="protein sequence ID" value="CAD7635562.1"/>
    <property type="molecule type" value="Genomic_DNA"/>
</dbReference>